<gene>
    <name evidence="1" type="ORF">E7101_10770</name>
</gene>
<name>A0A9D5P1V9_XYLRU</name>
<dbReference type="EMBL" id="SUYC01000012">
    <property type="protein sequence ID" value="MBE6271416.1"/>
    <property type="molecule type" value="Genomic_DNA"/>
</dbReference>
<accession>A0A9D5P1V9</accession>
<reference evidence="1" key="1">
    <citation type="submission" date="2019-04" db="EMBL/GenBank/DDBJ databases">
        <title>Evolution of Biomass-Degrading Anaerobic Consortia Revealed by Metagenomics.</title>
        <authorList>
            <person name="Peng X."/>
        </authorList>
    </citation>
    <scope>NUCLEOTIDE SEQUENCE</scope>
    <source>
        <strain evidence="1">SIG140</strain>
    </source>
</reference>
<proteinExistence type="predicted"/>
<protein>
    <submittedName>
        <fullName evidence="1">Uncharacterized protein</fullName>
    </submittedName>
</protein>
<comment type="caution">
    <text evidence="1">The sequence shown here is derived from an EMBL/GenBank/DDBJ whole genome shotgun (WGS) entry which is preliminary data.</text>
</comment>
<dbReference type="Proteomes" id="UP000806522">
    <property type="component" value="Unassembled WGS sequence"/>
</dbReference>
<evidence type="ECO:0000313" key="2">
    <source>
        <dbReference type="Proteomes" id="UP000806522"/>
    </source>
</evidence>
<dbReference type="AlphaFoldDB" id="A0A9D5P1V9"/>
<evidence type="ECO:0000313" key="1">
    <source>
        <dbReference type="EMBL" id="MBE6271416.1"/>
    </source>
</evidence>
<sequence length="91" mass="9919">MTQIVLNIEDASLIPSLKKILGAIKGITISNPQDATHDVDPYEISPSGDSFFADSRNVKAVEEDIAKAHQTGATFTRLESKEDITEFINSL</sequence>
<organism evidence="1 2">
    <name type="scientific">Xylanibacter ruminicola</name>
    <name type="common">Prevotella ruminicola</name>
    <dbReference type="NCBI Taxonomy" id="839"/>
    <lineage>
        <taxon>Bacteria</taxon>
        <taxon>Pseudomonadati</taxon>
        <taxon>Bacteroidota</taxon>
        <taxon>Bacteroidia</taxon>
        <taxon>Bacteroidales</taxon>
        <taxon>Prevotellaceae</taxon>
        <taxon>Xylanibacter</taxon>
    </lineage>
</organism>